<accession>A0A4S4F1U7</accession>
<dbReference type="PROSITE" id="PS50090">
    <property type="entry name" value="MYB_LIKE"/>
    <property type="match status" value="1"/>
</dbReference>
<dbReference type="GO" id="GO:0008270">
    <property type="term" value="F:zinc ion binding"/>
    <property type="evidence" value="ECO:0007669"/>
    <property type="project" value="UniProtKB-KW"/>
</dbReference>
<proteinExistence type="predicted"/>
<dbReference type="PROSITE" id="PS51294">
    <property type="entry name" value="HTH_MYB"/>
    <property type="match status" value="1"/>
</dbReference>
<dbReference type="Gene3D" id="1.10.10.60">
    <property type="entry name" value="Homeodomain-like"/>
    <property type="match status" value="1"/>
</dbReference>
<evidence type="ECO:0000256" key="1">
    <source>
        <dbReference type="ARBA" id="ARBA00004123"/>
    </source>
</evidence>
<dbReference type="NCBIfam" id="TIGR01557">
    <property type="entry name" value="myb_SHAQKYF"/>
    <property type="match status" value="1"/>
</dbReference>
<keyword evidence="12" id="KW-1185">Reference proteome</keyword>
<dbReference type="InterPro" id="IPR017930">
    <property type="entry name" value="Myb_dom"/>
</dbReference>
<dbReference type="GO" id="GO:0009723">
    <property type="term" value="P:response to ethylene"/>
    <property type="evidence" value="ECO:0007669"/>
    <property type="project" value="TreeGrafter"/>
</dbReference>
<dbReference type="Pfam" id="PF00249">
    <property type="entry name" value="Myb_DNA-binding"/>
    <property type="match status" value="1"/>
</dbReference>
<protein>
    <submittedName>
        <fullName evidence="11">Uncharacterized protein</fullName>
    </submittedName>
</protein>
<sequence>MGRKCSHCGNIGHNSRTCTTHNNQKITLVGGLKLFGVQLHISSSSSSIAMKKSSSMDCFPASSSTPSSSSSSTTSLQLLSTDENSAKIAPNGYLSEGLVRRTQERKKGVPWSEEEHRIFLVGLEKLGKGDWRGISRNFVTTRTPTQVASHAQKYFLRQISLQKNKRRPSLFDESQKTNGCYVMDFHSHEEQASKASQPSMPVWLHGSIFESQTTVENQAPDLELKLAAPRPLNQQSKSPSRGAGLFAGPISVV</sequence>
<dbReference type="STRING" id="542762.A0A4S4F1U7"/>
<evidence type="ECO:0000256" key="2">
    <source>
        <dbReference type="ARBA" id="ARBA00023015"/>
    </source>
</evidence>
<feature type="domain" description="HTH myb-type" evidence="10">
    <location>
        <begin position="103"/>
        <end position="159"/>
    </location>
</feature>
<keyword evidence="6" id="KW-0479">Metal-binding</keyword>
<dbReference type="GO" id="GO:0005634">
    <property type="term" value="C:nucleus"/>
    <property type="evidence" value="ECO:0007669"/>
    <property type="project" value="UniProtKB-SubCell"/>
</dbReference>
<feature type="region of interest" description="Disordered" evidence="7">
    <location>
        <begin position="230"/>
        <end position="253"/>
    </location>
</feature>
<dbReference type="GO" id="GO:0003677">
    <property type="term" value="F:DNA binding"/>
    <property type="evidence" value="ECO:0007669"/>
    <property type="project" value="UniProtKB-KW"/>
</dbReference>
<name>A0A4S4F1U7_CAMSN</name>
<keyword evidence="6" id="KW-0862">Zinc</keyword>
<dbReference type="EMBL" id="SDRB02000309">
    <property type="protein sequence ID" value="THG23429.1"/>
    <property type="molecule type" value="Genomic_DNA"/>
</dbReference>
<dbReference type="FunFam" id="1.10.10.60:FF:000009">
    <property type="entry name" value="transcription factor MYB1R1"/>
    <property type="match status" value="1"/>
</dbReference>
<dbReference type="CDD" id="cd00167">
    <property type="entry name" value="SANT"/>
    <property type="match status" value="1"/>
</dbReference>
<gene>
    <name evidence="11" type="ORF">TEA_025989</name>
</gene>
<keyword evidence="5" id="KW-0539">Nucleus</keyword>
<dbReference type="SMR" id="A0A4S4F1U7"/>
<dbReference type="InterPro" id="IPR006447">
    <property type="entry name" value="Myb_dom_plants"/>
</dbReference>
<keyword evidence="4" id="KW-0804">Transcription</keyword>
<evidence type="ECO:0000256" key="5">
    <source>
        <dbReference type="ARBA" id="ARBA00023242"/>
    </source>
</evidence>
<evidence type="ECO:0000313" key="11">
    <source>
        <dbReference type="EMBL" id="THG23429.1"/>
    </source>
</evidence>
<dbReference type="PROSITE" id="PS50158">
    <property type="entry name" value="ZF_CCHC"/>
    <property type="match status" value="1"/>
</dbReference>
<evidence type="ECO:0000256" key="7">
    <source>
        <dbReference type="SAM" id="MobiDB-lite"/>
    </source>
</evidence>
<dbReference type="InterPro" id="IPR052245">
    <property type="entry name" value="Plant_Stress_Dev_TF"/>
</dbReference>
<feature type="domain" description="Myb-like" evidence="8">
    <location>
        <begin position="103"/>
        <end position="155"/>
    </location>
</feature>
<dbReference type="InterPro" id="IPR009057">
    <property type="entry name" value="Homeodomain-like_sf"/>
</dbReference>
<dbReference type="SUPFAM" id="SSF46689">
    <property type="entry name" value="Homeodomain-like"/>
    <property type="match status" value="1"/>
</dbReference>
<dbReference type="AlphaFoldDB" id="A0A4S4F1U7"/>
<keyword evidence="3" id="KW-0238">DNA-binding</keyword>
<keyword evidence="2" id="KW-0805">Transcription regulation</keyword>
<dbReference type="Proteomes" id="UP000306102">
    <property type="component" value="Unassembled WGS sequence"/>
</dbReference>
<dbReference type="InterPro" id="IPR001005">
    <property type="entry name" value="SANT/Myb"/>
</dbReference>
<organism evidence="11 12">
    <name type="scientific">Camellia sinensis var. sinensis</name>
    <name type="common">China tea</name>
    <dbReference type="NCBI Taxonomy" id="542762"/>
    <lineage>
        <taxon>Eukaryota</taxon>
        <taxon>Viridiplantae</taxon>
        <taxon>Streptophyta</taxon>
        <taxon>Embryophyta</taxon>
        <taxon>Tracheophyta</taxon>
        <taxon>Spermatophyta</taxon>
        <taxon>Magnoliopsida</taxon>
        <taxon>eudicotyledons</taxon>
        <taxon>Gunneridae</taxon>
        <taxon>Pentapetalae</taxon>
        <taxon>asterids</taxon>
        <taxon>Ericales</taxon>
        <taxon>Theaceae</taxon>
        <taxon>Camellia</taxon>
    </lineage>
</organism>
<dbReference type="GO" id="GO:0009739">
    <property type="term" value="P:response to gibberellin"/>
    <property type="evidence" value="ECO:0007669"/>
    <property type="project" value="TreeGrafter"/>
</dbReference>
<evidence type="ECO:0000259" key="8">
    <source>
        <dbReference type="PROSITE" id="PS50090"/>
    </source>
</evidence>
<evidence type="ECO:0000259" key="10">
    <source>
        <dbReference type="PROSITE" id="PS51294"/>
    </source>
</evidence>
<comment type="caution">
    <text evidence="11">The sequence shown here is derived from an EMBL/GenBank/DDBJ whole genome shotgun (WGS) entry which is preliminary data.</text>
</comment>
<evidence type="ECO:0000313" key="12">
    <source>
        <dbReference type="Proteomes" id="UP000306102"/>
    </source>
</evidence>
<evidence type="ECO:0000259" key="9">
    <source>
        <dbReference type="PROSITE" id="PS50158"/>
    </source>
</evidence>
<dbReference type="PANTHER" id="PTHR44191:SF62">
    <property type="entry name" value="OS04G0341900 PROTEIN"/>
    <property type="match status" value="1"/>
</dbReference>
<reference evidence="11 12" key="1">
    <citation type="journal article" date="2018" name="Proc. Natl. Acad. Sci. U.S.A.">
        <title>Draft genome sequence of Camellia sinensis var. sinensis provides insights into the evolution of the tea genome and tea quality.</title>
        <authorList>
            <person name="Wei C."/>
            <person name="Yang H."/>
            <person name="Wang S."/>
            <person name="Zhao J."/>
            <person name="Liu C."/>
            <person name="Gao L."/>
            <person name="Xia E."/>
            <person name="Lu Y."/>
            <person name="Tai Y."/>
            <person name="She G."/>
            <person name="Sun J."/>
            <person name="Cao H."/>
            <person name="Tong W."/>
            <person name="Gao Q."/>
            <person name="Li Y."/>
            <person name="Deng W."/>
            <person name="Jiang X."/>
            <person name="Wang W."/>
            <person name="Chen Q."/>
            <person name="Zhang S."/>
            <person name="Li H."/>
            <person name="Wu J."/>
            <person name="Wang P."/>
            <person name="Li P."/>
            <person name="Shi C."/>
            <person name="Zheng F."/>
            <person name="Jian J."/>
            <person name="Huang B."/>
            <person name="Shan D."/>
            <person name="Shi M."/>
            <person name="Fang C."/>
            <person name="Yue Y."/>
            <person name="Li F."/>
            <person name="Li D."/>
            <person name="Wei S."/>
            <person name="Han B."/>
            <person name="Jiang C."/>
            <person name="Yin Y."/>
            <person name="Xia T."/>
            <person name="Zhang Z."/>
            <person name="Bennetzen J.L."/>
            <person name="Zhao S."/>
            <person name="Wan X."/>
        </authorList>
    </citation>
    <scope>NUCLEOTIDE SEQUENCE [LARGE SCALE GENOMIC DNA]</scope>
    <source>
        <strain evidence="12">cv. Shuchazao</strain>
        <tissue evidence="11">Leaf</tissue>
    </source>
</reference>
<dbReference type="GO" id="GO:0006355">
    <property type="term" value="P:regulation of DNA-templated transcription"/>
    <property type="evidence" value="ECO:0007669"/>
    <property type="project" value="UniProtKB-ARBA"/>
</dbReference>
<comment type="subcellular location">
    <subcellularLocation>
        <location evidence="1">Nucleus</location>
    </subcellularLocation>
</comment>
<evidence type="ECO:0000256" key="6">
    <source>
        <dbReference type="PROSITE-ProRule" id="PRU00047"/>
    </source>
</evidence>
<keyword evidence="6" id="KW-0863">Zinc-finger</keyword>
<dbReference type="SMART" id="SM00717">
    <property type="entry name" value="SANT"/>
    <property type="match status" value="1"/>
</dbReference>
<evidence type="ECO:0000256" key="3">
    <source>
        <dbReference type="ARBA" id="ARBA00023125"/>
    </source>
</evidence>
<evidence type="ECO:0000256" key="4">
    <source>
        <dbReference type="ARBA" id="ARBA00023163"/>
    </source>
</evidence>
<dbReference type="PANTHER" id="PTHR44191">
    <property type="entry name" value="TRANSCRIPTION FACTOR KUA1"/>
    <property type="match status" value="1"/>
</dbReference>
<dbReference type="InterPro" id="IPR001878">
    <property type="entry name" value="Znf_CCHC"/>
</dbReference>
<feature type="domain" description="CCHC-type" evidence="9">
    <location>
        <begin position="3"/>
        <end position="18"/>
    </location>
</feature>